<keyword evidence="1 2" id="KW-0732">Signal</keyword>
<dbReference type="Proteomes" id="UP001169027">
    <property type="component" value="Unassembled WGS sequence"/>
</dbReference>
<dbReference type="Pfam" id="PF09865">
    <property type="entry name" value="DUF2092"/>
    <property type="match status" value="1"/>
</dbReference>
<feature type="chain" id="PRO_5045841936" evidence="2">
    <location>
        <begin position="32"/>
        <end position="267"/>
    </location>
</feature>
<evidence type="ECO:0000256" key="2">
    <source>
        <dbReference type="SAM" id="SignalP"/>
    </source>
</evidence>
<reference evidence="3" key="1">
    <citation type="submission" date="2023-06" db="EMBL/GenBank/DDBJ databases">
        <authorList>
            <person name="Jiang Y."/>
            <person name="Liu Q."/>
        </authorList>
    </citation>
    <scope>NUCLEOTIDE SEQUENCE</scope>
    <source>
        <strain evidence="3">CGMCC 1.12090</strain>
    </source>
</reference>
<gene>
    <name evidence="3" type="ORF">Q2T77_05660</name>
</gene>
<protein>
    <submittedName>
        <fullName evidence="3">DUF2092 domain-containing protein</fullName>
    </submittedName>
</protein>
<dbReference type="InterPro" id="IPR019207">
    <property type="entry name" value="DUF2092"/>
</dbReference>
<evidence type="ECO:0000313" key="4">
    <source>
        <dbReference type="Proteomes" id="UP001169027"/>
    </source>
</evidence>
<dbReference type="Gene3D" id="2.50.20.20">
    <property type="match status" value="1"/>
</dbReference>
<name>A0ABT8S0N0_9BURK</name>
<sequence length="267" mass="28667">MNVNLRRITRPFACALIAASASLWAPGLALAQEKAPPAAAPAKDIKDQRALTILKAMSDTLAGAKTLGFKVRGIVPTHSPTGQYVSLHASSRVVIQRPDKLFVSARGDLFPSDAFYDGKTVTVVGSDGRFYAQRDAAGGFLEALMNGVQPGSDATAPFLDLLVADPYAFLTKDFTSALWVGQTTVGGVKTDHLAFTAPGLDWEVWIGALDKLPRLMVVSYRTGERQPTFTVELSDWKLDAAVPAQTFKASIPKGAVKLEFKQMGQDK</sequence>
<organism evidence="3 4">
    <name type="scientific">Variovorax ginsengisoli</name>
    <dbReference type="NCBI Taxonomy" id="363844"/>
    <lineage>
        <taxon>Bacteria</taxon>
        <taxon>Pseudomonadati</taxon>
        <taxon>Pseudomonadota</taxon>
        <taxon>Betaproteobacteria</taxon>
        <taxon>Burkholderiales</taxon>
        <taxon>Comamonadaceae</taxon>
        <taxon>Variovorax</taxon>
    </lineage>
</organism>
<dbReference type="RefSeq" id="WP_301805251.1">
    <property type="nucleotide sequence ID" value="NZ_JAUJZH010000003.1"/>
</dbReference>
<comment type="caution">
    <text evidence="3">The sequence shown here is derived from an EMBL/GenBank/DDBJ whole genome shotgun (WGS) entry which is preliminary data.</text>
</comment>
<dbReference type="SUPFAM" id="SSF89392">
    <property type="entry name" value="Prokaryotic lipoproteins and lipoprotein localization factors"/>
    <property type="match status" value="1"/>
</dbReference>
<proteinExistence type="predicted"/>
<dbReference type="InterPro" id="IPR029046">
    <property type="entry name" value="LolA/LolB/LppX"/>
</dbReference>
<feature type="signal peptide" evidence="2">
    <location>
        <begin position="1"/>
        <end position="31"/>
    </location>
</feature>
<dbReference type="EMBL" id="JAUKVY010000003">
    <property type="protein sequence ID" value="MDO1531769.1"/>
    <property type="molecule type" value="Genomic_DNA"/>
</dbReference>
<evidence type="ECO:0000256" key="1">
    <source>
        <dbReference type="ARBA" id="ARBA00022729"/>
    </source>
</evidence>
<accession>A0ABT8S0N0</accession>
<evidence type="ECO:0000313" key="3">
    <source>
        <dbReference type="EMBL" id="MDO1531769.1"/>
    </source>
</evidence>
<keyword evidence="4" id="KW-1185">Reference proteome</keyword>